<evidence type="ECO:0000256" key="1">
    <source>
        <dbReference type="SAM" id="MobiDB-lite"/>
    </source>
</evidence>
<dbReference type="EMBL" id="BMJJ01000003">
    <property type="protein sequence ID" value="GGD11969.1"/>
    <property type="molecule type" value="Genomic_DNA"/>
</dbReference>
<proteinExistence type="predicted"/>
<protein>
    <submittedName>
        <fullName evidence="2">Uncharacterized protein</fullName>
    </submittedName>
</protein>
<feature type="compositionally biased region" description="Basic and acidic residues" evidence="1">
    <location>
        <begin position="100"/>
        <end position="110"/>
    </location>
</feature>
<reference evidence="2" key="2">
    <citation type="submission" date="2020-09" db="EMBL/GenBank/DDBJ databases">
        <authorList>
            <person name="Sun Q."/>
            <person name="Zhou Y."/>
        </authorList>
    </citation>
    <scope>NUCLEOTIDE SEQUENCE</scope>
    <source>
        <strain evidence="2">CGMCC 1.15493</strain>
    </source>
</reference>
<sequence>MDPTDRPRRENILPLAEIESLVLRVLGAPIPDRFVSWLGVSRRNADRWLDGSSTYPPAVIEKMQVLAPLCSEMLDDLHDLVEDYKRLGIPENLIRMRMREFSKTLSDEPPPKPGAPEPDKSA</sequence>
<organism evidence="2 3">
    <name type="scientific">Aureimonas glaciei</name>
    <dbReference type="NCBI Taxonomy" id="1776957"/>
    <lineage>
        <taxon>Bacteria</taxon>
        <taxon>Pseudomonadati</taxon>
        <taxon>Pseudomonadota</taxon>
        <taxon>Alphaproteobacteria</taxon>
        <taxon>Hyphomicrobiales</taxon>
        <taxon>Aurantimonadaceae</taxon>
        <taxon>Aureimonas</taxon>
    </lineage>
</organism>
<reference evidence="2" key="1">
    <citation type="journal article" date="2014" name="Int. J. Syst. Evol. Microbiol.">
        <title>Complete genome sequence of Corynebacterium casei LMG S-19264T (=DSM 44701T), isolated from a smear-ripened cheese.</title>
        <authorList>
            <consortium name="US DOE Joint Genome Institute (JGI-PGF)"/>
            <person name="Walter F."/>
            <person name="Albersmeier A."/>
            <person name="Kalinowski J."/>
            <person name="Ruckert C."/>
        </authorList>
    </citation>
    <scope>NUCLEOTIDE SEQUENCE</scope>
    <source>
        <strain evidence="2">CGMCC 1.15493</strain>
    </source>
</reference>
<keyword evidence="3" id="KW-1185">Reference proteome</keyword>
<evidence type="ECO:0000313" key="2">
    <source>
        <dbReference type="EMBL" id="GGD11969.1"/>
    </source>
</evidence>
<dbReference type="Proteomes" id="UP000613160">
    <property type="component" value="Unassembled WGS sequence"/>
</dbReference>
<evidence type="ECO:0000313" key="3">
    <source>
        <dbReference type="Proteomes" id="UP000613160"/>
    </source>
</evidence>
<dbReference type="AlphaFoldDB" id="A0A917D8F7"/>
<name>A0A917D8F7_9HYPH</name>
<feature type="region of interest" description="Disordered" evidence="1">
    <location>
        <begin position="100"/>
        <end position="122"/>
    </location>
</feature>
<accession>A0A917D8F7</accession>
<comment type="caution">
    <text evidence="2">The sequence shown here is derived from an EMBL/GenBank/DDBJ whole genome shotgun (WGS) entry which is preliminary data.</text>
</comment>
<gene>
    <name evidence="2" type="ORF">GCM10011335_13630</name>
</gene>
<dbReference type="RefSeq" id="WP_188849851.1">
    <property type="nucleotide sequence ID" value="NZ_BMJJ01000003.1"/>
</dbReference>